<dbReference type="InterPro" id="IPR036390">
    <property type="entry name" value="WH_DNA-bd_sf"/>
</dbReference>
<feature type="domain" description="HTH La-type RNA-binding" evidence="4">
    <location>
        <begin position="301"/>
        <end position="400"/>
    </location>
</feature>
<feature type="compositionally biased region" description="Polar residues" evidence="3">
    <location>
        <begin position="465"/>
        <end position="477"/>
    </location>
</feature>
<comment type="caution">
    <text evidence="5">The sequence shown here is derived from an EMBL/GenBank/DDBJ whole genome shotgun (WGS) entry which is preliminary data.</text>
</comment>
<keyword evidence="1 2" id="KW-0694">RNA-binding</keyword>
<evidence type="ECO:0000256" key="2">
    <source>
        <dbReference type="PROSITE-ProRule" id="PRU00332"/>
    </source>
</evidence>
<feature type="compositionally biased region" description="Gly residues" evidence="3">
    <location>
        <begin position="186"/>
        <end position="203"/>
    </location>
</feature>
<proteinExistence type="predicted"/>
<dbReference type="InterPro" id="IPR036388">
    <property type="entry name" value="WH-like_DNA-bd_sf"/>
</dbReference>
<dbReference type="PROSITE" id="PS50961">
    <property type="entry name" value="HTH_LA"/>
    <property type="match status" value="1"/>
</dbReference>
<gene>
    <name evidence="5" type="ORF">CFC21_058681</name>
</gene>
<dbReference type="SUPFAM" id="SSF46785">
    <property type="entry name" value="Winged helix' DNA-binding domain"/>
    <property type="match status" value="1"/>
</dbReference>
<dbReference type="CDD" id="cd07323">
    <property type="entry name" value="LAM"/>
    <property type="match status" value="1"/>
</dbReference>
<dbReference type="InterPro" id="IPR045180">
    <property type="entry name" value="La_dom_prot"/>
</dbReference>
<dbReference type="PANTHER" id="PTHR22792:SF132">
    <property type="entry name" value="LA-RELATED PROTEIN 1"/>
    <property type="match status" value="1"/>
</dbReference>
<reference evidence="5" key="1">
    <citation type="journal article" date="2017" name="Gigascience">
        <title>The first near-complete assembly of the hexaploid bread wheat genome, Triticum aestivum.</title>
        <authorList>
            <person name="Zimin A.V."/>
            <person name="Puiu D."/>
            <person name="Hall R."/>
            <person name="Kingan S."/>
            <person name="Clavijo B.J."/>
            <person name="Salzberg S.L."/>
        </authorList>
    </citation>
    <scope>NUCLEOTIDE SEQUENCE</scope>
    <source>
        <tissue evidence="5">Leaf</tissue>
    </source>
</reference>
<evidence type="ECO:0000259" key="4">
    <source>
        <dbReference type="PROSITE" id="PS50961"/>
    </source>
</evidence>
<feature type="region of interest" description="Disordered" evidence="3">
    <location>
        <begin position="1"/>
        <end position="49"/>
    </location>
</feature>
<accession>A0A9R1GNJ8</accession>
<feature type="compositionally biased region" description="Basic and acidic residues" evidence="3">
    <location>
        <begin position="209"/>
        <end position="227"/>
    </location>
</feature>
<dbReference type="Gene3D" id="1.10.10.10">
    <property type="entry name" value="Winged helix-like DNA-binding domain superfamily/Winged helix DNA-binding domain"/>
    <property type="match status" value="1"/>
</dbReference>
<dbReference type="GO" id="GO:0003723">
    <property type="term" value="F:RNA binding"/>
    <property type="evidence" value="ECO:0007669"/>
    <property type="project" value="UniProtKB-UniRule"/>
</dbReference>
<dbReference type="GO" id="GO:0005737">
    <property type="term" value="C:cytoplasm"/>
    <property type="evidence" value="ECO:0007669"/>
    <property type="project" value="UniProtKB-ARBA"/>
</dbReference>
<dbReference type="PANTHER" id="PTHR22792">
    <property type="entry name" value="LUPUS LA PROTEIN-RELATED"/>
    <property type="match status" value="1"/>
</dbReference>
<evidence type="ECO:0000256" key="1">
    <source>
        <dbReference type="ARBA" id="ARBA00022884"/>
    </source>
</evidence>
<feature type="region of interest" description="Disordered" evidence="3">
    <location>
        <begin position="146"/>
        <end position="235"/>
    </location>
</feature>
<dbReference type="OrthoDB" id="340227at2759"/>
<dbReference type="InterPro" id="IPR006630">
    <property type="entry name" value="La_HTH"/>
</dbReference>
<dbReference type="Pfam" id="PF05383">
    <property type="entry name" value="La"/>
    <property type="match status" value="1"/>
</dbReference>
<reference evidence="5" key="2">
    <citation type="submission" date="2020-03" db="EMBL/GenBank/DDBJ databases">
        <title>The second near-complete assembly of the hexaploid bread wheat (Triticum aestivum) genome.</title>
        <authorList>
            <person name="Zimin A.V."/>
            <person name="Puiu D."/>
            <person name="Shumante A."/>
            <person name="Alonge M."/>
            <person name="Salzberg S.L."/>
        </authorList>
    </citation>
    <scope>NUCLEOTIDE SEQUENCE</scope>
    <source>
        <tissue evidence="5">Leaf</tissue>
    </source>
</reference>
<evidence type="ECO:0000313" key="5">
    <source>
        <dbReference type="EMBL" id="KAF7050294.1"/>
    </source>
</evidence>
<evidence type="ECO:0000256" key="3">
    <source>
        <dbReference type="SAM" id="MobiDB-lite"/>
    </source>
</evidence>
<dbReference type="AlphaFoldDB" id="A0A9R1GNJ8"/>
<sequence length="485" mass="53077">WLPLPPTRTLPSLARGRRPTVAPSRGRGRPPPRGSARRTGPCWWRPRAPSWTPTPGRRFLGWPLPSRPHRPRRRLRPLLPLPLWQLSCPCPWTSPTLRMLPLIRMETVILPVSLDISGAPDATTVKDAVTSSPPVRRVLMMPAGDDGPEMHALIPEPSLGYSPNARSNGTGVHHQNGRFGSHPHGRGGSYGGGSRRGNGGGGSRHGHEHHGGFDGQRRGGGRRDGHGPGHQHRVHQPSYIRAPPLAVLAAGPPAPPFAGPATPQTPPYGTAAPQTPPYGAPMGFPALPSAPPPPTPPAMLISPLEQLQRDLLVQIDYYFSDENLCKDIFLRRHMDDRGWVPLSLIAGFNQVQRLLYRIGQVKNLTNSLQFILDTVMQSTVVEVQGDKIRRRARWEIWLLPRPNYSDGNSSGSRSPVTSNIDSLASQFQSFGLEGTYYPREALLTRSATSVSIGYQAPTFRGLHSNGSGPIFGQQTERSLLRSDTF</sequence>
<organism evidence="5">
    <name type="scientific">Triticum aestivum</name>
    <name type="common">Wheat</name>
    <dbReference type="NCBI Taxonomy" id="4565"/>
    <lineage>
        <taxon>Eukaryota</taxon>
        <taxon>Viridiplantae</taxon>
        <taxon>Streptophyta</taxon>
        <taxon>Embryophyta</taxon>
        <taxon>Tracheophyta</taxon>
        <taxon>Spermatophyta</taxon>
        <taxon>Magnoliopsida</taxon>
        <taxon>Liliopsida</taxon>
        <taxon>Poales</taxon>
        <taxon>Poaceae</taxon>
        <taxon>BOP clade</taxon>
        <taxon>Pooideae</taxon>
        <taxon>Triticodae</taxon>
        <taxon>Triticeae</taxon>
        <taxon>Triticinae</taxon>
        <taxon>Triticum</taxon>
    </lineage>
</organism>
<feature type="non-terminal residue" evidence="5">
    <location>
        <position position="1"/>
    </location>
</feature>
<feature type="region of interest" description="Disordered" evidence="3">
    <location>
        <begin position="465"/>
        <end position="485"/>
    </location>
</feature>
<dbReference type="SMART" id="SM00715">
    <property type="entry name" value="LA"/>
    <property type="match status" value="1"/>
</dbReference>
<dbReference type="EMBL" id="CM022221">
    <property type="protein sequence ID" value="KAF7050294.1"/>
    <property type="molecule type" value="Genomic_DNA"/>
</dbReference>
<dbReference type="Proteomes" id="UP000815260">
    <property type="component" value="Chromosome 4B"/>
</dbReference>
<name>A0A9R1GNJ8_WHEAT</name>
<protein>
    <recommendedName>
        <fullName evidence="4">HTH La-type RNA-binding domain-containing protein</fullName>
    </recommendedName>
</protein>